<evidence type="ECO:0000313" key="1">
    <source>
        <dbReference type="EMBL" id="BAK62920.1"/>
    </source>
</evidence>
<gene>
    <name evidence="2" type="primary">EYS</name>
</gene>
<dbReference type="EMBL" id="AACZ04025008">
    <property type="status" value="NOT_ANNOTATED_CDS"/>
    <property type="molecule type" value="Genomic_DNA"/>
</dbReference>
<dbReference type="EMBL" id="AK305926">
    <property type="protein sequence ID" value="BAK62920.1"/>
    <property type="molecule type" value="mRNA"/>
</dbReference>
<accession>G2HGR2</accession>
<evidence type="ECO:0000313" key="3">
    <source>
        <dbReference type="Proteomes" id="UP000002277"/>
    </source>
</evidence>
<reference evidence="2" key="3">
    <citation type="submission" date="2025-05" db="UniProtKB">
        <authorList>
            <consortium name="Ensembl"/>
        </authorList>
    </citation>
    <scope>IDENTIFICATION</scope>
</reference>
<reference evidence="2 3" key="1">
    <citation type="journal article" date="2005" name="Nature">
        <title>Initial sequence of the chimpanzee genome and comparison with the human genome.</title>
        <authorList>
            <consortium name="Chimpanzee sequencing and analysis consortium"/>
        </authorList>
    </citation>
    <scope>NUCLEOTIDE SEQUENCE [LARGE SCALE GENOMIC DNA]</scope>
</reference>
<keyword evidence="3" id="KW-1185">Reference proteome</keyword>
<name>G2HGR2_PANTR</name>
<dbReference type="EMBL" id="AACZ04025005">
    <property type="status" value="NOT_ANNOTATED_CDS"/>
    <property type="molecule type" value="Genomic_DNA"/>
</dbReference>
<dbReference type="EMBL" id="AACZ04025001">
    <property type="status" value="NOT_ANNOTATED_CDS"/>
    <property type="molecule type" value="Genomic_DNA"/>
</dbReference>
<dbReference type="EMBL" id="AACZ04025007">
    <property type="status" value="NOT_ANNOTATED_CDS"/>
    <property type="molecule type" value="Genomic_DNA"/>
</dbReference>
<dbReference type="EMBL" id="AACZ04025006">
    <property type="status" value="NOT_ANNOTATED_CDS"/>
    <property type="molecule type" value="Genomic_DNA"/>
</dbReference>
<dbReference type="EMBL" id="AACZ04025000">
    <property type="status" value="NOT_ANNOTATED_CDS"/>
    <property type="molecule type" value="Genomic_DNA"/>
</dbReference>
<dbReference type="EMBL" id="AACZ04025009">
    <property type="status" value="NOT_ANNOTATED_CDS"/>
    <property type="molecule type" value="Genomic_DNA"/>
</dbReference>
<dbReference type="AlphaFoldDB" id="G2HGR2"/>
<organism evidence="1">
    <name type="scientific">Pan troglodytes</name>
    <name type="common">Chimpanzee</name>
    <dbReference type="NCBI Taxonomy" id="9598"/>
    <lineage>
        <taxon>Eukaryota</taxon>
        <taxon>Metazoa</taxon>
        <taxon>Chordata</taxon>
        <taxon>Craniata</taxon>
        <taxon>Vertebrata</taxon>
        <taxon>Euteleostomi</taxon>
        <taxon>Mammalia</taxon>
        <taxon>Eutheria</taxon>
        <taxon>Euarchontoglires</taxon>
        <taxon>Primates</taxon>
        <taxon>Haplorrhini</taxon>
        <taxon>Catarrhini</taxon>
        <taxon>Hominidae</taxon>
        <taxon>Pan</taxon>
    </lineage>
</organism>
<protein>
    <submittedName>
        <fullName evidence="1">EGF-like-domain, multiple 11</fullName>
    </submittedName>
    <submittedName>
        <fullName evidence="2">Eyes shut homolog</fullName>
    </submittedName>
</protein>
<dbReference type="GeneTree" id="ENSGT00940000163729"/>
<dbReference type="EMBL" id="AACZ04025003">
    <property type="status" value="NOT_ANNOTATED_CDS"/>
    <property type="molecule type" value="Genomic_DNA"/>
</dbReference>
<dbReference type="Bgee" id="ENSPTRG00000051263">
    <property type="expression patterns" value="Expressed in testis and 9 other cell types or tissues"/>
</dbReference>
<evidence type="ECO:0000313" key="2">
    <source>
        <dbReference type="Ensembl" id="ENSPTRP00000081620.1"/>
    </source>
</evidence>
<reference evidence="1" key="2">
    <citation type="journal article" date="2011" name="Funct. Integr. Genomics">
        <title>Major chimpanzee-specific structural changes in sperm development-associated genes.</title>
        <authorList>
            <person name="Kim R.N."/>
            <person name="Kim D.W."/>
            <person name="Choi S.H."/>
            <person name="Chae S.H."/>
            <person name="Nam S.H."/>
            <person name="Kim D.W."/>
            <person name="Kim A."/>
            <person name="Kang A."/>
            <person name="Park K.H."/>
            <person name="Lee Y.S."/>
            <person name="Hirai M."/>
            <person name="Suzuki Y."/>
            <person name="Sugano S."/>
            <person name="Hashimoto K."/>
            <person name="Kim D.S."/>
            <person name="Park H.S."/>
        </authorList>
    </citation>
    <scope>NUCLEOTIDE SEQUENCE</scope>
    <source>
        <tissue evidence="1">Testis</tissue>
    </source>
</reference>
<dbReference type="Ensembl" id="ENSPTRT00000095612.1">
    <property type="protein sequence ID" value="ENSPTRP00000081620.1"/>
    <property type="gene ID" value="ENSPTRG00000051263.1"/>
</dbReference>
<dbReference type="EMBL" id="AACZ04025004">
    <property type="status" value="NOT_ANNOTATED_CDS"/>
    <property type="molecule type" value="Genomic_DNA"/>
</dbReference>
<dbReference type="EMBL" id="AACZ04025002">
    <property type="status" value="NOT_ANNOTATED_CDS"/>
    <property type="molecule type" value="Genomic_DNA"/>
</dbReference>
<proteinExistence type="evidence at transcript level"/>
<dbReference type="Proteomes" id="UP000002277">
    <property type="component" value="Chromosome 6"/>
</dbReference>
<sequence length="75" mass="8466">MSVSMETAAILLQIVSFVNVMSNFQVHSVRCQQNLVFLCFFGKEEFAQIAVLLILMNAQKDLPAKMVKLMSVSFH</sequence>